<comment type="caution">
    <text evidence="3">The sequence shown here is derived from an EMBL/GenBank/DDBJ whole genome shotgun (WGS) entry which is preliminary data.</text>
</comment>
<dbReference type="SMART" id="SM00463">
    <property type="entry name" value="SMR"/>
    <property type="match status" value="1"/>
</dbReference>
<sequence>MQDDDLDDFHTQMRGVRPLSTKQRVAPPPARPTKEALLYRRQAASEDVVTRQSDLSDAQVELVGSETPLLFAVPGLSMKEFKRLRQGRLAWESGLDLHGYPIDHAREELHNFIRDARRYNQRIVLVVHGKAISDAGKHPILKSHVNEWLQQIPAVLAFCSALPKDGGTGALYVLLKRDG</sequence>
<dbReference type="EMBL" id="JBHLZN010000001">
    <property type="protein sequence ID" value="MFB9885643.1"/>
    <property type="molecule type" value="Genomic_DNA"/>
</dbReference>
<organism evidence="3 4">
    <name type="scientific">Balneatrix alpica</name>
    <dbReference type="NCBI Taxonomy" id="75684"/>
    <lineage>
        <taxon>Bacteria</taxon>
        <taxon>Pseudomonadati</taxon>
        <taxon>Pseudomonadota</taxon>
        <taxon>Gammaproteobacteria</taxon>
        <taxon>Oceanospirillales</taxon>
        <taxon>Balneatrichaceae</taxon>
        <taxon>Balneatrix</taxon>
    </lineage>
</organism>
<feature type="domain" description="Smr" evidence="2">
    <location>
        <begin position="95"/>
        <end position="176"/>
    </location>
</feature>
<dbReference type="PANTHER" id="PTHR35562:SF2">
    <property type="entry name" value="DNA ENDONUCLEASE SMRA-RELATED"/>
    <property type="match status" value="1"/>
</dbReference>
<evidence type="ECO:0000259" key="2">
    <source>
        <dbReference type="PROSITE" id="PS50828"/>
    </source>
</evidence>
<evidence type="ECO:0000313" key="3">
    <source>
        <dbReference type="EMBL" id="MFB9885643.1"/>
    </source>
</evidence>
<dbReference type="PANTHER" id="PTHR35562">
    <property type="entry name" value="DNA ENDONUCLEASE SMRA-RELATED"/>
    <property type="match status" value="1"/>
</dbReference>
<dbReference type="PROSITE" id="PS50828">
    <property type="entry name" value="SMR"/>
    <property type="match status" value="1"/>
</dbReference>
<dbReference type="Pfam" id="PF01713">
    <property type="entry name" value="Smr"/>
    <property type="match status" value="1"/>
</dbReference>
<dbReference type="Gene3D" id="3.30.1370.110">
    <property type="match status" value="1"/>
</dbReference>
<name>A0ABV5ZAJ8_9GAMM</name>
<evidence type="ECO:0000313" key="4">
    <source>
        <dbReference type="Proteomes" id="UP001589628"/>
    </source>
</evidence>
<dbReference type="Proteomes" id="UP001589628">
    <property type="component" value="Unassembled WGS sequence"/>
</dbReference>
<accession>A0ABV5ZAJ8</accession>
<dbReference type="SUPFAM" id="SSF160443">
    <property type="entry name" value="SMR domain-like"/>
    <property type="match status" value="1"/>
</dbReference>
<gene>
    <name evidence="3" type="ORF">ACFFLH_04385</name>
</gene>
<dbReference type="InterPro" id="IPR036063">
    <property type="entry name" value="Smr_dom_sf"/>
</dbReference>
<reference evidence="3 4" key="1">
    <citation type="submission" date="2024-09" db="EMBL/GenBank/DDBJ databases">
        <authorList>
            <person name="Sun Q."/>
            <person name="Mori K."/>
        </authorList>
    </citation>
    <scope>NUCLEOTIDE SEQUENCE [LARGE SCALE GENOMIC DNA]</scope>
    <source>
        <strain evidence="3 4">ATCC 51285</strain>
    </source>
</reference>
<feature type="region of interest" description="Disordered" evidence="1">
    <location>
        <begin position="1"/>
        <end position="32"/>
    </location>
</feature>
<keyword evidence="4" id="KW-1185">Reference proteome</keyword>
<evidence type="ECO:0000256" key="1">
    <source>
        <dbReference type="SAM" id="MobiDB-lite"/>
    </source>
</evidence>
<dbReference type="RefSeq" id="WP_027313728.1">
    <property type="nucleotide sequence ID" value="NZ_JBHLZN010000001.1"/>
</dbReference>
<dbReference type="InterPro" id="IPR002625">
    <property type="entry name" value="Smr_dom"/>
</dbReference>
<protein>
    <submittedName>
        <fullName evidence="3">Smr/MutS family protein</fullName>
    </submittedName>
</protein>
<proteinExistence type="predicted"/>